<dbReference type="CDD" id="cd18724">
    <property type="entry name" value="PIN_LabA-like"/>
    <property type="match status" value="1"/>
</dbReference>
<feature type="region of interest" description="Disordered" evidence="1">
    <location>
        <begin position="1"/>
        <end position="100"/>
    </location>
</feature>
<feature type="compositionally biased region" description="Polar residues" evidence="1">
    <location>
        <begin position="149"/>
        <end position="166"/>
    </location>
</feature>
<comment type="caution">
    <text evidence="2">The sequence shown here is derived from an EMBL/GenBank/DDBJ whole genome shotgun (WGS) entry which is preliminary data.</text>
</comment>
<accession>A0A9P8W052</accession>
<dbReference type="EMBL" id="JAGPYM010000016">
    <property type="protein sequence ID" value="KAH6886471.1"/>
    <property type="molecule type" value="Genomic_DNA"/>
</dbReference>
<dbReference type="OrthoDB" id="5590473at2759"/>
<dbReference type="Proteomes" id="UP000777438">
    <property type="component" value="Unassembled WGS sequence"/>
</dbReference>
<dbReference type="AlphaFoldDB" id="A0A9P8W052"/>
<feature type="compositionally biased region" description="Polar residues" evidence="1">
    <location>
        <begin position="1"/>
        <end position="17"/>
    </location>
</feature>
<organism evidence="2 3">
    <name type="scientific">Thelonectria olida</name>
    <dbReference type="NCBI Taxonomy" id="1576542"/>
    <lineage>
        <taxon>Eukaryota</taxon>
        <taxon>Fungi</taxon>
        <taxon>Dikarya</taxon>
        <taxon>Ascomycota</taxon>
        <taxon>Pezizomycotina</taxon>
        <taxon>Sordariomycetes</taxon>
        <taxon>Hypocreomycetidae</taxon>
        <taxon>Hypocreales</taxon>
        <taxon>Nectriaceae</taxon>
        <taxon>Thelonectria</taxon>
    </lineage>
</organism>
<dbReference type="Gene3D" id="3.40.50.1010">
    <property type="entry name" value="5'-nuclease"/>
    <property type="match status" value="1"/>
</dbReference>
<keyword evidence="3" id="KW-1185">Reference proteome</keyword>
<evidence type="ECO:0000313" key="2">
    <source>
        <dbReference type="EMBL" id="KAH6886471.1"/>
    </source>
</evidence>
<evidence type="ECO:0008006" key="4">
    <source>
        <dbReference type="Google" id="ProtNLM"/>
    </source>
</evidence>
<feature type="compositionally biased region" description="Basic and acidic residues" evidence="1">
    <location>
        <begin position="62"/>
        <end position="80"/>
    </location>
</feature>
<feature type="compositionally biased region" description="Basic and acidic residues" evidence="1">
    <location>
        <begin position="20"/>
        <end position="34"/>
    </location>
</feature>
<evidence type="ECO:0000313" key="3">
    <source>
        <dbReference type="Proteomes" id="UP000777438"/>
    </source>
</evidence>
<sequence>MTSYSTQLLSGRSSIQDGSPPHHTESSSRTDLGKLGDFSKLQGILTPSKKPCLNAQASGTHELLDKPRTLGDFSKIHDQLARLTSQPSVAPSPPGKIAPVDIPKRALQPIATTPFVEELVKDPSPSGASSEPDSNAVSGISSSSDSDLEPNSTELTPASSPSSSLGKESFHLDKFAETKAKPCSSQPFPVPRPQNQLQLVLSYQHYKYGPIIPMYDNVRTKEEKHESLEYSLIGERLIDNRFAGDNGIHVFIDMSNIIISFHKALRVKYRLQESVRFVPLPAMDISFFHQLLVRGRSTRVLNLGCSMRPDRTEPSYVNDFRHLDYRVDLRYRQLENAHSPKKTHGTFSHPRYVEDMVDETLQTRIGESVMQYFEDKGTLVLATGDARPAKFSDGFFTYADRALKMGWNVEVVSWKSSLSGAWTNRAWAEQWNDRFRVIYLDDYLDELLESPSIY</sequence>
<feature type="region of interest" description="Disordered" evidence="1">
    <location>
        <begin position="120"/>
        <end position="167"/>
    </location>
</feature>
<reference evidence="2 3" key="1">
    <citation type="journal article" date="2021" name="Nat. Commun.">
        <title>Genetic determinants of endophytism in the Arabidopsis root mycobiome.</title>
        <authorList>
            <person name="Mesny F."/>
            <person name="Miyauchi S."/>
            <person name="Thiergart T."/>
            <person name="Pickel B."/>
            <person name="Atanasova L."/>
            <person name="Karlsson M."/>
            <person name="Huettel B."/>
            <person name="Barry K.W."/>
            <person name="Haridas S."/>
            <person name="Chen C."/>
            <person name="Bauer D."/>
            <person name="Andreopoulos W."/>
            <person name="Pangilinan J."/>
            <person name="LaButti K."/>
            <person name="Riley R."/>
            <person name="Lipzen A."/>
            <person name="Clum A."/>
            <person name="Drula E."/>
            <person name="Henrissat B."/>
            <person name="Kohler A."/>
            <person name="Grigoriev I.V."/>
            <person name="Martin F.M."/>
            <person name="Hacquard S."/>
        </authorList>
    </citation>
    <scope>NUCLEOTIDE SEQUENCE [LARGE SCALE GENOMIC DNA]</scope>
    <source>
        <strain evidence="2 3">MPI-CAGE-CH-0241</strain>
    </source>
</reference>
<protein>
    <recommendedName>
        <fullName evidence="4">NYN domain-containing protein</fullName>
    </recommendedName>
</protein>
<evidence type="ECO:0000256" key="1">
    <source>
        <dbReference type="SAM" id="MobiDB-lite"/>
    </source>
</evidence>
<feature type="compositionally biased region" description="Low complexity" evidence="1">
    <location>
        <begin position="133"/>
        <end position="145"/>
    </location>
</feature>
<gene>
    <name evidence="2" type="ORF">B0T10DRAFT_81434</name>
</gene>
<name>A0A9P8W052_9HYPO</name>
<proteinExistence type="predicted"/>